<accession>A0A328AN81</accession>
<name>A0A328AN81_9CAUL</name>
<organism evidence="1 2">
    <name type="scientific">Phenylobacterium soli</name>
    <dbReference type="NCBI Taxonomy" id="2170551"/>
    <lineage>
        <taxon>Bacteria</taxon>
        <taxon>Pseudomonadati</taxon>
        <taxon>Pseudomonadota</taxon>
        <taxon>Alphaproteobacteria</taxon>
        <taxon>Caulobacterales</taxon>
        <taxon>Caulobacteraceae</taxon>
        <taxon>Phenylobacterium</taxon>
    </lineage>
</organism>
<gene>
    <name evidence="1" type="ORF">DJ017_10325</name>
</gene>
<dbReference type="EMBL" id="QFYQ01000001">
    <property type="protein sequence ID" value="RAK54894.1"/>
    <property type="molecule type" value="Genomic_DNA"/>
</dbReference>
<proteinExistence type="predicted"/>
<dbReference type="Proteomes" id="UP000249254">
    <property type="component" value="Unassembled WGS sequence"/>
</dbReference>
<sequence>MSFEEAWGRAAPLLDPALAHAGRTHRLDDVRGLLARGEAQLWLGSASAAVTLVEADPCERRLLIWLAGGELDELRGALLPQMERWGRGQGCRRLLIVGRAGWERALKPDGYAPLARVIAKDL</sequence>
<dbReference type="RefSeq" id="WP_111528644.1">
    <property type="nucleotide sequence ID" value="NZ_JBHRSG010000004.1"/>
</dbReference>
<keyword evidence="2" id="KW-1185">Reference proteome</keyword>
<evidence type="ECO:0000313" key="2">
    <source>
        <dbReference type="Proteomes" id="UP000249254"/>
    </source>
</evidence>
<reference evidence="2" key="1">
    <citation type="submission" date="2018-05" db="EMBL/GenBank/DDBJ databases">
        <authorList>
            <person name="Li X."/>
        </authorList>
    </citation>
    <scope>NUCLEOTIDE SEQUENCE [LARGE SCALE GENOMIC DNA]</scope>
    <source>
        <strain evidence="2">LX32</strain>
    </source>
</reference>
<dbReference type="OrthoDB" id="8367463at2"/>
<comment type="caution">
    <text evidence="1">The sequence shown here is derived from an EMBL/GenBank/DDBJ whole genome shotgun (WGS) entry which is preliminary data.</text>
</comment>
<dbReference type="AlphaFoldDB" id="A0A328AN81"/>
<protein>
    <submittedName>
        <fullName evidence="1">Uncharacterized protein</fullName>
    </submittedName>
</protein>
<evidence type="ECO:0000313" key="1">
    <source>
        <dbReference type="EMBL" id="RAK54894.1"/>
    </source>
</evidence>